<feature type="compositionally biased region" description="Acidic residues" evidence="1">
    <location>
        <begin position="139"/>
        <end position="155"/>
    </location>
</feature>
<dbReference type="AlphaFoldDB" id="A0A8B9LFH9"/>
<reference evidence="3" key="2">
    <citation type="submission" date="2025-05" db="UniProtKB">
        <authorList>
            <consortium name="Ensembl"/>
        </authorList>
    </citation>
    <scope>IDENTIFICATION</scope>
</reference>
<protein>
    <submittedName>
        <fullName evidence="2">Glutamate-rich protein 2</fullName>
    </submittedName>
</protein>
<feature type="compositionally biased region" description="Basic and acidic residues" evidence="1">
    <location>
        <begin position="81"/>
        <end position="93"/>
    </location>
</feature>
<gene>
    <name evidence="3" type="primary">erich2</name>
    <name evidence="2" type="synonym">ERICH2</name>
    <name evidence="2" type="ORF">AMEX_G7867</name>
</gene>
<feature type="region of interest" description="Disordered" evidence="1">
    <location>
        <begin position="1"/>
        <end position="95"/>
    </location>
</feature>
<dbReference type="GeneID" id="103023673"/>
<feature type="region of interest" description="Disordered" evidence="1">
    <location>
        <begin position="131"/>
        <end position="156"/>
    </location>
</feature>
<organism evidence="3 4">
    <name type="scientific">Astyanax mexicanus</name>
    <name type="common">Blind cave fish</name>
    <name type="synonym">Astyanax fasciatus mexicanus</name>
    <dbReference type="NCBI Taxonomy" id="7994"/>
    <lineage>
        <taxon>Eukaryota</taxon>
        <taxon>Metazoa</taxon>
        <taxon>Chordata</taxon>
        <taxon>Craniata</taxon>
        <taxon>Vertebrata</taxon>
        <taxon>Euteleostomi</taxon>
        <taxon>Actinopterygii</taxon>
        <taxon>Neopterygii</taxon>
        <taxon>Teleostei</taxon>
        <taxon>Ostariophysi</taxon>
        <taxon>Characiformes</taxon>
        <taxon>Characoidei</taxon>
        <taxon>Acestrorhamphidae</taxon>
        <taxon>Acestrorhamphinae</taxon>
        <taxon>Astyanax</taxon>
    </lineage>
</organism>
<evidence type="ECO:0000313" key="2">
    <source>
        <dbReference type="EMBL" id="KAG9277821.1"/>
    </source>
</evidence>
<reference evidence="2 5" key="1">
    <citation type="submission" date="2021-07" db="EMBL/GenBank/DDBJ databases">
        <authorList>
            <person name="Imarazene B."/>
            <person name="Zahm M."/>
            <person name="Klopp C."/>
            <person name="Cabau C."/>
            <person name="Beille S."/>
            <person name="Jouanno E."/>
            <person name="Castinel A."/>
            <person name="Lluch J."/>
            <person name="Gil L."/>
            <person name="Kuchtly C."/>
            <person name="Lopez Roques C."/>
            <person name="Donnadieu C."/>
            <person name="Parrinello H."/>
            <person name="Journot L."/>
            <person name="Du K."/>
            <person name="Schartl M."/>
            <person name="Retaux S."/>
            <person name="Guiguen Y."/>
        </authorList>
    </citation>
    <scope>NUCLEOTIDE SEQUENCE [LARGE SCALE GENOMIC DNA]</scope>
    <source>
        <strain evidence="2">Pach_M1</strain>
        <tissue evidence="2">Testis</tissue>
    </source>
</reference>
<dbReference type="CTD" id="285141"/>
<dbReference type="Proteomes" id="UP000752171">
    <property type="component" value="Unassembled WGS sequence"/>
</dbReference>
<evidence type="ECO:0000313" key="3">
    <source>
        <dbReference type="Ensembl" id="ENSAMXP00005050704.1"/>
    </source>
</evidence>
<dbReference type="InterPro" id="IPR026703">
    <property type="entry name" value="ERICH2"/>
</dbReference>
<feature type="compositionally biased region" description="Acidic residues" evidence="1">
    <location>
        <begin position="226"/>
        <end position="266"/>
    </location>
</feature>
<sequence>MSRLLCVGNSSKVPAQGAEKVKTGVASQAEPAVNRPAHLTKPVAPKSQPGGQTQGKRPDRGQARGNSSRREVGAVLQASSRTDETTHGKEKLAKQTSPVCAVEEIGRAEFVEKVHQDGPVLTVHQSLGVPVCPNTQSTSEEESEDDEDCGEDQEEAEHHAPIELLAEFLKAVMGKDYPLAKKLCQMILIYEPENPEAKHFLPLIEERMLIEEAQTSSCEDNKSDENGDDSEDGEDNDDDSDDSEGDSGDNDDDDEDSSSTDSDGEFTDSSSSASDEKEEDISQ</sequence>
<dbReference type="PANTHER" id="PTHR21520">
    <property type="entry name" value="GLUTAMATE-RICH PROTEIN 2"/>
    <property type="match status" value="1"/>
</dbReference>
<accession>A0A8B9LFH9</accession>
<evidence type="ECO:0000256" key="1">
    <source>
        <dbReference type="SAM" id="MobiDB-lite"/>
    </source>
</evidence>
<feature type="region of interest" description="Disordered" evidence="1">
    <location>
        <begin position="213"/>
        <end position="283"/>
    </location>
</feature>
<evidence type="ECO:0000313" key="5">
    <source>
        <dbReference type="Proteomes" id="UP000752171"/>
    </source>
</evidence>
<dbReference type="OMA" id="VMGKDYP"/>
<dbReference type="Ensembl" id="ENSAMXT00005054946.1">
    <property type="protein sequence ID" value="ENSAMXP00005050704.1"/>
    <property type="gene ID" value="ENSAMXG00005022974.1"/>
</dbReference>
<dbReference type="Proteomes" id="UP000694621">
    <property type="component" value="Unplaced"/>
</dbReference>
<feature type="compositionally biased region" description="Basic and acidic residues" evidence="1">
    <location>
        <begin position="56"/>
        <end position="72"/>
    </location>
</feature>
<dbReference type="KEGG" id="amex:103023673"/>
<dbReference type="PANTHER" id="PTHR21520:SF2">
    <property type="entry name" value="GLUTAMATE-RICH PROTEIN 2"/>
    <property type="match status" value="1"/>
</dbReference>
<evidence type="ECO:0000313" key="4">
    <source>
        <dbReference type="Proteomes" id="UP000694621"/>
    </source>
</evidence>
<name>A0A8B9LFH9_ASTMX</name>
<proteinExistence type="predicted"/>
<dbReference type="EMBL" id="JAICCE010000005">
    <property type="protein sequence ID" value="KAG9277821.1"/>
    <property type="molecule type" value="Genomic_DNA"/>
</dbReference>